<accession>A0A645E4C9</accession>
<organism evidence="1">
    <name type="scientific">bioreactor metagenome</name>
    <dbReference type="NCBI Taxonomy" id="1076179"/>
    <lineage>
        <taxon>unclassified sequences</taxon>
        <taxon>metagenomes</taxon>
        <taxon>ecological metagenomes</taxon>
    </lineage>
</organism>
<dbReference type="AlphaFoldDB" id="A0A645E4C9"/>
<dbReference type="Gene3D" id="1.20.1090.10">
    <property type="entry name" value="Dehydroquinate synthase-like - alpha domain"/>
    <property type="match status" value="1"/>
</dbReference>
<comment type="caution">
    <text evidence="1">The sequence shown here is derived from an EMBL/GenBank/DDBJ whole genome shotgun (WGS) entry which is preliminary data.</text>
</comment>
<proteinExistence type="predicted"/>
<evidence type="ECO:0008006" key="2">
    <source>
        <dbReference type="Google" id="ProtNLM"/>
    </source>
</evidence>
<name>A0A645E4C9_9ZZZZ</name>
<evidence type="ECO:0000313" key="1">
    <source>
        <dbReference type="EMBL" id="MPM96248.1"/>
    </source>
</evidence>
<gene>
    <name evidence="1" type="ORF">SDC9_143406</name>
</gene>
<sequence length="77" mass="8920">MLAILEDEALKKRTRLILEKMNCPTTIECDRESVYHYVLQDKKSNGETITIVQVNELGHAELNEKSFSDLERLIKTL</sequence>
<dbReference type="SUPFAM" id="SSF56796">
    <property type="entry name" value="Dehydroquinate synthase-like"/>
    <property type="match status" value="1"/>
</dbReference>
<reference evidence="1" key="1">
    <citation type="submission" date="2019-08" db="EMBL/GenBank/DDBJ databases">
        <authorList>
            <person name="Kucharzyk K."/>
            <person name="Murdoch R.W."/>
            <person name="Higgins S."/>
            <person name="Loffler F."/>
        </authorList>
    </citation>
    <scope>NUCLEOTIDE SEQUENCE</scope>
</reference>
<dbReference type="EMBL" id="VSSQ01042636">
    <property type="protein sequence ID" value="MPM96248.1"/>
    <property type="molecule type" value="Genomic_DNA"/>
</dbReference>
<protein>
    <recommendedName>
        <fullName evidence="2">3-dehydroquinate synthase</fullName>
    </recommendedName>
</protein>